<protein>
    <recommendedName>
        <fullName evidence="2">DH domain-containing protein</fullName>
    </recommendedName>
</protein>
<comment type="caution">
    <text evidence="3">The sequence shown here is derived from an EMBL/GenBank/DDBJ whole genome shotgun (WGS) entry which is preliminary data.</text>
</comment>
<evidence type="ECO:0000313" key="3">
    <source>
        <dbReference type="EMBL" id="KAJ3480281.1"/>
    </source>
</evidence>
<dbReference type="Pfam" id="PF00621">
    <property type="entry name" value="RhoGEF"/>
    <property type="match status" value="1"/>
</dbReference>
<dbReference type="PANTHER" id="PTHR46572">
    <property type="entry name" value="RHO1 GDP-GTP EXCHANGE PROTEIN 1-RELATED"/>
    <property type="match status" value="1"/>
</dbReference>
<evidence type="ECO:0000256" key="1">
    <source>
        <dbReference type="SAM" id="MobiDB-lite"/>
    </source>
</evidence>
<dbReference type="InterPro" id="IPR000219">
    <property type="entry name" value="DH_dom"/>
</dbReference>
<dbReference type="EMBL" id="JANAWD010000384">
    <property type="protein sequence ID" value="KAJ3480281.1"/>
    <property type="molecule type" value="Genomic_DNA"/>
</dbReference>
<dbReference type="PANTHER" id="PTHR46572:SF1">
    <property type="entry name" value="RHO1 GUANINE NUCLEOTIDE EXCHANGE FACTOR TUS1"/>
    <property type="match status" value="1"/>
</dbReference>
<name>A0AAD5YB37_9APHY</name>
<proteinExistence type="predicted"/>
<dbReference type="SUPFAM" id="SSF48065">
    <property type="entry name" value="DBL homology domain (DH-domain)"/>
    <property type="match status" value="1"/>
</dbReference>
<dbReference type="SMART" id="SM00325">
    <property type="entry name" value="RhoGEF"/>
    <property type="match status" value="1"/>
</dbReference>
<evidence type="ECO:0000313" key="4">
    <source>
        <dbReference type="Proteomes" id="UP001212997"/>
    </source>
</evidence>
<feature type="compositionally biased region" description="Basic and acidic residues" evidence="1">
    <location>
        <begin position="12"/>
        <end position="21"/>
    </location>
</feature>
<dbReference type="GO" id="GO:0005085">
    <property type="term" value="F:guanyl-nucleotide exchange factor activity"/>
    <property type="evidence" value="ECO:0007669"/>
    <property type="project" value="InterPro"/>
</dbReference>
<evidence type="ECO:0000259" key="2">
    <source>
        <dbReference type="PROSITE" id="PS50010"/>
    </source>
</evidence>
<dbReference type="Proteomes" id="UP001212997">
    <property type="component" value="Unassembled WGS sequence"/>
</dbReference>
<keyword evidence="4" id="KW-1185">Reference proteome</keyword>
<dbReference type="PROSITE" id="PS50010">
    <property type="entry name" value="DH_2"/>
    <property type="match status" value="1"/>
</dbReference>
<dbReference type="AlphaFoldDB" id="A0AAD5YB37"/>
<feature type="region of interest" description="Disordered" evidence="1">
    <location>
        <begin position="1"/>
        <end position="38"/>
    </location>
</feature>
<accession>A0AAD5YB37</accession>
<feature type="domain" description="DH" evidence="2">
    <location>
        <begin position="39"/>
        <end position="230"/>
    </location>
</feature>
<dbReference type="InterPro" id="IPR035899">
    <property type="entry name" value="DBL_dom_sf"/>
</dbReference>
<reference evidence="3" key="1">
    <citation type="submission" date="2022-07" db="EMBL/GenBank/DDBJ databases">
        <title>Genome Sequence of Physisporinus lineatus.</title>
        <authorList>
            <person name="Buettner E."/>
        </authorList>
    </citation>
    <scope>NUCLEOTIDE SEQUENCE</scope>
    <source>
        <strain evidence="3">VT162</strain>
    </source>
</reference>
<sequence length="255" mass="29433">MTSPLDQTNEADEYRHNEERVTLFAPPEAGEPISSEETARQSVISELIQHESDYTQDLKFISDQFIEPLMQSVSITTNGRGPGSIAKAVFSNWKTLHANHEEMFAALSERQRSQDSRVTSEAGLIVGYLLKFIANYDRYIDNYPFAKAQHTSEYHKNPQYRSLIAQGSLDSRMNGREFGSMLTQPIEYLSRLRQILRTMKDYTHEDHEDQVYLPILEKALSYTIERVMRMIEFMKICGSLEFPRGEGMTDSHRCM</sequence>
<dbReference type="Gene3D" id="1.20.900.10">
    <property type="entry name" value="Dbl homology (DH) domain"/>
    <property type="match status" value="1"/>
</dbReference>
<gene>
    <name evidence="3" type="ORF">NLI96_g8462</name>
</gene>
<dbReference type="InterPro" id="IPR052233">
    <property type="entry name" value="Rho-type_GEFs"/>
</dbReference>
<organism evidence="3 4">
    <name type="scientific">Meripilus lineatus</name>
    <dbReference type="NCBI Taxonomy" id="2056292"/>
    <lineage>
        <taxon>Eukaryota</taxon>
        <taxon>Fungi</taxon>
        <taxon>Dikarya</taxon>
        <taxon>Basidiomycota</taxon>
        <taxon>Agaricomycotina</taxon>
        <taxon>Agaricomycetes</taxon>
        <taxon>Polyporales</taxon>
        <taxon>Meripilaceae</taxon>
        <taxon>Meripilus</taxon>
    </lineage>
</organism>